<feature type="compositionally biased region" description="Basic and acidic residues" evidence="1">
    <location>
        <begin position="108"/>
        <end position="118"/>
    </location>
</feature>
<keyword evidence="3" id="KW-1185">Reference proteome</keyword>
<organism evidence="2 3">
    <name type="scientific">Piloderma croceum (strain F 1598)</name>
    <dbReference type="NCBI Taxonomy" id="765440"/>
    <lineage>
        <taxon>Eukaryota</taxon>
        <taxon>Fungi</taxon>
        <taxon>Dikarya</taxon>
        <taxon>Basidiomycota</taxon>
        <taxon>Agaricomycotina</taxon>
        <taxon>Agaricomycetes</taxon>
        <taxon>Agaricomycetidae</taxon>
        <taxon>Atheliales</taxon>
        <taxon>Atheliaceae</taxon>
        <taxon>Piloderma</taxon>
    </lineage>
</organism>
<gene>
    <name evidence="2" type="ORF">PILCRDRAFT_827135</name>
</gene>
<evidence type="ECO:0000313" key="3">
    <source>
        <dbReference type="Proteomes" id="UP000054166"/>
    </source>
</evidence>
<dbReference type="Proteomes" id="UP000054166">
    <property type="component" value="Unassembled WGS sequence"/>
</dbReference>
<dbReference type="AlphaFoldDB" id="A0A0C3BE62"/>
<accession>A0A0C3BE62</accession>
<reference evidence="3" key="2">
    <citation type="submission" date="2015-01" db="EMBL/GenBank/DDBJ databases">
        <title>Evolutionary Origins and Diversification of the Mycorrhizal Mutualists.</title>
        <authorList>
            <consortium name="DOE Joint Genome Institute"/>
            <consortium name="Mycorrhizal Genomics Consortium"/>
            <person name="Kohler A."/>
            <person name="Kuo A."/>
            <person name="Nagy L.G."/>
            <person name="Floudas D."/>
            <person name="Copeland A."/>
            <person name="Barry K.W."/>
            <person name="Cichocki N."/>
            <person name="Veneault-Fourrey C."/>
            <person name="LaButti K."/>
            <person name="Lindquist E.A."/>
            <person name="Lipzen A."/>
            <person name="Lundell T."/>
            <person name="Morin E."/>
            <person name="Murat C."/>
            <person name="Riley R."/>
            <person name="Ohm R."/>
            <person name="Sun H."/>
            <person name="Tunlid A."/>
            <person name="Henrissat B."/>
            <person name="Grigoriev I.V."/>
            <person name="Hibbett D.S."/>
            <person name="Martin F."/>
        </authorList>
    </citation>
    <scope>NUCLEOTIDE SEQUENCE [LARGE SCALE GENOMIC DNA]</scope>
    <source>
        <strain evidence="3">F 1598</strain>
    </source>
</reference>
<evidence type="ECO:0000313" key="2">
    <source>
        <dbReference type="EMBL" id="KIM75582.1"/>
    </source>
</evidence>
<feature type="region of interest" description="Disordered" evidence="1">
    <location>
        <begin position="34"/>
        <end position="126"/>
    </location>
</feature>
<name>A0A0C3BE62_PILCF</name>
<feature type="compositionally biased region" description="Basic and acidic residues" evidence="1">
    <location>
        <begin position="80"/>
        <end position="99"/>
    </location>
</feature>
<dbReference type="EMBL" id="KN833045">
    <property type="protein sequence ID" value="KIM75582.1"/>
    <property type="molecule type" value="Genomic_DNA"/>
</dbReference>
<dbReference type="InParanoid" id="A0A0C3BE62"/>
<sequence length="126" mass="14445">MKSKKSKPAGELVDNWNYYFFHPRQLEIILAKGPDRLDSGEGPVPALDPQIERMALRLTRTSSRSSSSSSSSSRSNSHSPHRDKNKGRERDAEDTERVRDKRRRGKKPERGRSGDTKQYRLFVVGF</sequence>
<feature type="compositionally biased region" description="Low complexity" evidence="1">
    <location>
        <begin position="62"/>
        <end position="78"/>
    </location>
</feature>
<evidence type="ECO:0000256" key="1">
    <source>
        <dbReference type="SAM" id="MobiDB-lite"/>
    </source>
</evidence>
<protein>
    <submittedName>
        <fullName evidence="2">Uncharacterized protein</fullName>
    </submittedName>
</protein>
<reference evidence="2 3" key="1">
    <citation type="submission" date="2014-04" db="EMBL/GenBank/DDBJ databases">
        <authorList>
            <consortium name="DOE Joint Genome Institute"/>
            <person name="Kuo A."/>
            <person name="Tarkka M."/>
            <person name="Buscot F."/>
            <person name="Kohler A."/>
            <person name="Nagy L.G."/>
            <person name="Floudas D."/>
            <person name="Copeland A."/>
            <person name="Barry K.W."/>
            <person name="Cichocki N."/>
            <person name="Veneault-Fourrey C."/>
            <person name="LaButti K."/>
            <person name="Lindquist E.A."/>
            <person name="Lipzen A."/>
            <person name="Lundell T."/>
            <person name="Morin E."/>
            <person name="Murat C."/>
            <person name="Sun H."/>
            <person name="Tunlid A."/>
            <person name="Henrissat B."/>
            <person name="Grigoriev I.V."/>
            <person name="Hibbett D.S."/>
            <person name="Martin F."/>
            <person name="Nordberg H.P."/>
            <person name="Cantor M.N."/>
            <person name="Hua S.X."/>
        </authorList>
    </citation>
    <scope>NUCLEOTIDE SEQUENCE [LARGE SCALE GENOMIC DNA]</scope>
    <source>
        <strain evidence="2 3">F 1598</strain>
    </source>
</reference>
<dbReference type="OrthoDB" id="5314275at2759"/>
<dbReference type="HOGENOM" id="CLU_1982408_0_0_1"/>
<proteinExistence type="predicted"/>